<feature type="region of interest" description="Disordered" evidence="1">
    <location>
        <begin position="288"/>
        <end position="310"/>
    </location>
</feature>
<gene>
    <name evidence="3" type="ORF">A3770_11p64510</name>
</gene>
<dbReference type="GO" id="GO:0005829">
    <property type="term" value="C:cytosol"/>
    <property type="evidence" value="ECO:0007669"/>
    <property type="project" value="TreeGrafter"/>
</dbReference>
<feature type="compositionally biased region" description="Low complexity" evidence="1">
    <location>
        <begin position="186"/>
        <end position="197"/>
    </location>
</feature>
<feature type="compositionally biased region" description="Acidic residues" evidence="1">
    <location>
        <begin position="169"/>
        <end position="178"/>
    </location>
</feature>
<feature type="region of interest" description="Disordered" evidence="1">
    <location>
        <begin position="169"/>
        <end position="253"/>
    </location>
</feature>
<feature type="compositionally biased region" description="Basic and acidic residues" evidence="1">
    <location>
        <begin position="752"/>
        <end position="764"/>
    </location>
</feature>
<evidence type="ECO:0000313" key="3">
    <source>
        <dbReference type="EMBL" id="QDZ23933.1"/>
    </source>
</evidence>
<feature type="compositionally biased region" description="Low complexity" evidence="1">
    <location>
        <begin position="226"/>
        <end position="242"/>
    </location>
</feature>
<dbReference type="EMBL" id="CP031044">
    <property type="protein sequence ID" value="QDZ23933.1"/>
    <property type="molecule type" value="Genomic_DNA"/>
</dbReference>
<dbReference type="Gene3D" id="3.40.50.410">
    <property type="entry name" value="von Willebrand factor, type A domain"/>
    <property type="match status" value="1"/>
</dbReference>
<dbReference type="Pfam" id="PF13519">
    <property type="entry name" value="VWA_2"/>
    <property type="match status" value="1"/>
</dbReference>
<dbReference type="STRING" id="1764295.A0A5B8MTV3"/>
<dbReference type="OrthoDB" id="509831at2759"/>
<dbReference type="AlphaFoldDB" id="A0A5B8MTV3"/>
<dbReference type="InterPro" id="IPR036465">
    <property type="entry name" value="vWFA_dom_sf"/>
</dbReference>
<dbReference type="PANTHER" id="PTHR36846">
    <property type="entry name" value="PROTEIN VIAA"/>
    <property type="match status" value="1"/>
</dbReference>
<keyword evidence="4" id="KW-1185">Reference proteome</keyword>
<protein>
    <recommendedName>
        <fullName evidence="2">VWFA domain-containing protein</fullName>
    </recommendedName>
</protein>
<reference evidence="3 4" key="1">
    <citation type="submission" date="2018-07" db="EMBL/GenBank/DDBJ databases">
        <title>The complete nuclear genome of the prasinophyte Chloropicon primus (CCMP1205).</title>
        <authorList>
            <person name="Pombert J.-F."/>
            <person name="Otis C."/>
            <person name="Turmel M."/>
            <person name="Lemieux C."/>
        </authorList>
    </citation>
    <scope>NUCLEOTIDE SEQUENCE [LARGE SCALE GENOMIC DNA]</scope>
    <source>
        <strain evidence="3 4">CCMP1205</strain>
    </source>
</reference>
<accession>A0A5B8MTV3</accession>
<feature type="compositionally biased region" description="Basic residues" evidence="1">
    <location>
        <begin position="778"/>
        <end position="788"/>
    </location>
</feature>
<feature type="region of interest" description="Disordered" evidence="1">
    <location>
        <begin position="752"/>
        <end position="796"/>
    </location>
</feature>
<dbReference type="InterPro" id="IPR002035">
    <property type="entry name" value="VWF_A"/>
</dbReference>
<sequence>MRGGEGFRFLGGRRGNKACVVGRRREGGVLGRVGAVAERTRREEVDHGSVATVPTELLPKLLLLADLREARRLGEGGEEGAHRTYTLAQHAEGLVAWSACLEKGVLPLGDAGEDGREAVQWPSEPVRPLLLGAFARLKLPQLCSRFPQIHKASVRSLLDAVIEFEKEFAEEEEEEEVGSAEAEGRSPSPSSQPSTQQAKVDTSSDKYKRWMAAKQQKGSAGGGGATPEAARTSAAPARAKAPPSSPPIDETKKMDPKYQKWLAAKQAKQGAAGLGGGGGKVATATRQLGRQAPAAKEEETVEEGLPSSTAAPKKWWSGIVEALKEENSEEEGDLEVLSTAVRIADKFYVTWEPAVEALSKAASTFSFVDLLLGSKSDTFDVHNQNSVWRRKGWDKVDGFRQNLEKSKPLRDLVRSLGRGAGWGPLRRSPVQALDMTHGRDGLLRSILEQQETRGLCRSDDLARMLPSEACMLAKGRTNGVAKRLFFAKFVQQSLLSYERDGWHSQPTKVPNPLIREVRPTADRGPILLCIDTSGSMRGVREEVAKALVLECMRAAKEQERGCFVYCFSGPSDVRELELSVDAEGSIDRLLSFLEKVFNGGSDLNEPLKRCMDKLHQAEWSNSDVLIVSDGELRCPQEQLMKQLVGAKDKWNLRVHGVVLPASQVIRAVKKKDKKGGKESQGEAADEVDISVLRTLCTNPTRGGKDDVCVHVFRDWNAFSTDVFAEEELSIQASVNRGKLIEEWRQREIDRLQEQQRKEAKGDKKLRAHPGMKYDKAEKKKKQKDKKLRAFPGMNNK</sequence>
<evidence type="ECO:0000256" key="1">
    <source>
        <dbReference type="SAM" id="MobiDB-lite"/>
    </source>
</evidence>
<dbReference type="Proteomes" id="UP000316726">
    <property type="component" value="Chromosome 11"/>
</dbReference>
<dbReference type="PANTHER" id="PTHR36846:SF1">
    <property type="entry name" value="PROTEIN VIAA"/>
    <property type="match status" value="1"/>
</dbReference>
<organism evidence="3 4">
    <name type="scientific">Chloropicon primus</name>
    <dbReference type="NCBI Taxonomy" id="1764295"/>
    <lineage>
        <taxon>Eukaryota</taxon>
        <taxon>Viridiplantae</taxon>
        <taxon>Chlorophyta</taxon>
        <taxon>Chloropicophyceae</taxon>
        <taxon>Chloropicales</taxon>
        <taxon>Chloropicaceae</taxon>
        <taxon>Chloropicon</taxon>
    </lineage>
</organism>
<name>A0A5B8MTV3_9CHLO</name>
<dbReference type="SUPFAM" id="SSF53300">
    <property type="entry name" value="vWA-like"/>
    <property type="match status" value="1"/>
</dbReference>
<evidence type="ECO:0000313" key="4">
    <source>
        <dbReference type="Proteomes" id="UP000316726"/>
    </source>
</evidence>
<proteinExistence type="predicted"/>
<feature type="domain" description="VWFA" evidence="2">
    <location>
        <begin position="526"/>
        <end position="631"/>
    </location>
</feature>
<evidence type="ECO:0000259" key="2">
    <source>
        <dbReference type="Pfam" id="PF13519"/>
    </source>
</evidence>